<feature type="transmembrane region" description="Helical" evidence="3">
    <location>
        <begin position="258"/>
        <end position="277"/>
    </location>
</feature>
<dbReference type="RefSeq" id="WP_191828142.1">
    <property type="nucleotide sequence ID" value="NZ_JACYHB010000003.1"/>
</dbReference>
<proteinExistence type="predicted"/>
<keyword evidence="5" id="KW-1185">Reference proteome</keyword>
<protein>
    <submittedName>
        <fullName evidence="4">Uncharacterized protein</fullName>
    </submittedName>
</protein>
<name>A0A927IYN5_9MICO</name>
<dbReference type="Proteomes" id="UP000610846">
    <property type="component" value="Unassembled WGS sequence"/>
</dbReference>
<organism evidence="4 5">
    <name type="scientific">Cellulosimicrobium arenosum</name>
    <dbReference type="NCBI Taxonomy" id="2708133"/>
    <lineage>
        <taxon>Bacteria</taxon>
        <taxon>Bacillati</taxon>
        <taxon>Actinomycetota</taxon>
        <taxon>Actinomycetes</taxon>
        <taxon>Micrococcales</taxon>
        <taxon>Promicromonosporaceae</taxon>
        <taxon>Cellulosimicrobium</taxon>
    </lineage>
</organism>
<comment type="caution">
    <text evidence="4">The sequence shown here is derived from an EMBL/GenBank/DDBJ whole genome shotgun (WGS) entry which is preliminary data.</text>
</comment>
<keyword evidence="3" id="KW-1133">Transmembrane helix</keyword>
<dbReference type="EMBL" id="JACYHB010000003">
    <property type="protein sequence ID" value="MBD8078576.1"/>
    <property type="molecule type" value="Genomic_DNA"/>
</dbReference>
<evidence type="ECO:0000313" key="5">
    <source>
        <dbReference type="Proteomes" id="UP000610846"/>
    </source>
</evidence>
<feature type="region of interest" description="Disordered" evidence="2">
    <location>
        <begin position="87"/>
        <end position="126"/>
    </location>
</feature>
<feature type="coiled-coil region" evidence="1">
    <location>
        <begin position="304"/>
        <end position="331"/>
    </location>
</feature>
<accession>A0A927IYN5</accession>
<keyword evidence="3" id="KW-0812">Transmembrane</keyword>
<sequence>MTVAERSLWRAAAAGLLDPAARAAVGSAVAERVGLLDGGAQDRLRAKLLETAPRITGSDGSGWGTPAGTVDELGVLRAWHGWAQALGAGPGSAAPGPVGTAGSDSENPGPGPGAADGPGDGAGIPVSTALRTVVDSLADEGAPVERDLLARAEVLNDRVGREPEDGGPSWDATAGNLVDLLVDDARGDDPGRAALVAPLLVADLRAGVHAGAGRLVDAPAPVRTLRLAGHTVTVTPTDDGATTAGTARAAYLARPVDGPSWAVVGVAGAVALLSVVLGVVVSPAFAVVAVVGGAVAGWQWFAGNRRAADQRADAERTAQEFDAKVADARTAVSTEAAAAQTLREDVATVVAELDDALAAVAA</sequence>
<keyword evidence="3" id="KW-0472">Membrane</keyword>
<keyword evidence="1" id="KW-0175">Coiled coil</keyword>
<reference evidence="4" key="2">
    <citation type="submission" date="2020-09" db="EMBL/GenBank/DDBJ databases">
        <authorList>
            <person name="Yu Y."/>
        </authorList>
    </citation>
    <scope>NUCLEOTIDE SEQUENCE</scope>
    <source>
        <strain evidence="4">KCTC 49039</strain>
    </source>
</reference>
<dbReference type="AlphaFoldDB" id="A0A927IYN5"/>
<evidence type="ECO:0000256" key="2">
    <source>
        <dbReference type="SAM" id="MobiDB-lite"/>
    </source>
</evidence>
<evidence type="ECO:0000256" key="3">
    <source>
        <dbReference type="SAM" id="Phobius"/>
    </source>
</evidence>
<feature type="compositionally biased region" description="Gly residues" evidence="2">
    <location>
        <begin position="112"/>
        <end position="122"/>
    </location>
</feature>
<evidence type="ECO:0000313" key="4">
    <source>
        <dbReference type="EMBL" id="MBD8078576.1"/>
    </source>
</evidence>
<evidence type="ECO:0000256" key="1">
    <source>
        <dbReference type="SAM" id="Coils"/>
    </source>
</evidence>
<gene>
    <name evidence="4" type="ORF">IF651_05820</name>
</gene>
<reference evidence="4" key="1">
    <citation type="journal article" date="2018" name="Curr. Microbiol.">
        <title>Cellulosimicrobium arenosum sp. nov., Isolated from Marine Sediment Sand.</title>
        <authorList>
            <person name="Oh M."/>
            <person name="Kim J.H."/>
            <person name="Yoon J.H."/>
            <person name="Schumann P."/>
            <person name="Kim W."/>
        </authorList>
    </citation>
    <scope>NUCLEOTIDE SEQUENCE</scope>
    <source>
        <strain evidence="4">KCTC 49039</strain>
    </source>
</reference>
<feature type="transmembrane region" description="Helical" evidence="3">
    <location>
        <begin position="283"/>
        <end position="301"/>
    </location>
</feature>
<feature type="compositionally biased region" description="Low complexity" evidence="2">
    <location>
        <begin position="87"/>
        <end position="102"/>
    </location>
</feature>